<dbReference type="Proteomes" id="UP000553981">
    <property type="component" value="Unassembled WGS sequence"/>
</dbReference>
<dbReference type="EMBL" id="JABCUI010000003">
    <property type="protein sequence ID" value="NMW87439.1"/>
    <property type="molecule type" value="Genomic_DNA"/>
</dbReference>
<proteinExistence type="inferred from homology"/>
<dbReference type="PANTHER" id="PTHR30572:SF4">
    <property type="entry name" value="ABC TRANSPORTER PERMEASE YTRF"/>
    <property type="match status" value="1"/>
</dbReference>
<feature type="transmembrane region" description="Helical" evidence="7">
    <location>
        <begin position="351"/>
        <end position="377"/>
    </location>
</feature>
<organism evidence="11 12">
    <name type="scientific">Mobiluncus curtisii</name>
    <dbReference type="NCBI Taxonomy" id="2051"/>
    <lineage>
        <taxon>Bacteria</taxon>
        <taxon>Bacillati</taxon>
        <taxon>Actinomycetota</taxon>
        <taxon>Actinomycetes</taxon>
        <taxon>Actinomycetales</taxon>
        <taxon>Actinomycetaceae</taxon>
        <taxon>Mobiluncus</taxon>
    </lineage>
</organism>
<dbReference type="InterPro" id="IPR050250">
    <property type="entry name" value="Macrolide_Exporter_MacB"/>
</dbReference>
<keyword evidence="11" id="KW-0547">Nucleotide-binding</keyword>
<dbReference type="InterPro" id="IPR025857">
    <property type="entry name" value="MacB_PCD"/>
</dbReference>
<evidence type="ECO:0000256" key="7">
    <source>
        <dbReference type="SAM" id="Phobius"/>
    </source>
</evidence>
<dbReference type="EC" id="3.6.3.-" evidence="11"/>
<dbReference type="RefSeq" id="WP_004007048.1">
    <property type="nucleotide sequence ID" value="NZ_CAMYEK010000010.1"/>
</dbReference>
<dbReference type="EMBL" id="UASJ01000001">
    <property type="protein sequence ID" value="SQB64803.1"/>
    <property type="molecule type" value="Genomic_DNA"/>
</dbReference>
<sequence>MFFFRMIFKALRRQVGKRLMIAVTIFLGAGLTTSMLAVMLDVGDKIKQELGSYGANIQVLPQGKSVVSQLYDFEDTDSSANTQSGALQESELAKLKTIFWAYNIENFAPFLETKAEYSGHDVDVVGTWFRKKLAIPTGEKVDTGMADMRDWWEVKGSWPKAPDEVMVGTKLAKQNGWHLGDSLTLQPPPGISGSAPSPTLTISGIFTSGSNEDRQLFADLSIAQTLSNRPGQVDRVEVRAITTPENDLSRRAARDPSSLSLDDWETWYCTAYTSSIAYQIEEVMSNAVATPVHQIADSEGTILEKTQLIMTLVAILAMAGSALGIANLVTASVMERSAEIGLMKALGARNLFVVLMILTETFLVSLVGAAFGCLGGIGLAQLVGHLVFGVSINIRPVVFPLMAVIVGMTVLLGCLPSIRALVTLQPARVLHRK</sequence>
<evidence type="ECO:0000313" key="12">
    <source>
        <dbReference type="Proteomes" id="UP000250245"/>
    </source>
</evidence>
<evidence type="ECO:0000313" key="10">
    <source>
        <dbReference type="EMBL" id="NMW87439.1"/>
    </source>
</evidence>
<dbReference type="PANTHER" id="PTHR30572">
    <property type="entry name" value="MEMBRANE COMPONENT OF TRANSPORTER-RELATED"/>
    <property type="match status" value="1"/>
</dbReference>
<evidence type="ECO:0000256" key="6">
    <source>
        <dbReference type="ARBA" id="ARBA00038076"/>
    </source>
</evidence>
<name>A0A2X2YPE6_9ACTO</name>
<dbReference type="GO" id="GO:0005524">
    <property type="term" value="F:ATP binding"/>
    <property type="evidence" value="ECO:0007669"/>
    <property type="project" value="UniProtKB-KW"/>
</dbReference>
<keyword evidence="3 7" id="KW-0812">Transmembrane</keyword>
<evidence type="ECO:0000259" key="8">
    <source>
        <dbReference type="Pfam" id="PF02687"/>
    </source>
</evidence>
<feature type="transmembrane region" description="Helical" evidence="7">
    <location>
        <begin position="397"/>
        <end position="422"/>
    </location>
</feature>
<dbReference type="GO" id="GO:0022857">
    <property type="term" value="F:transmembrane transporter activity"/>
    <property type="evidence" value="ECO:0007669"/>
    <property type="project" value="TreeGrafter"/>
</dbReference>
<feature type="transmembrane region" description="Helical" evidence="7">
    <location>
        <begin position="308"/>
        <end position="330"/>
    </location>
</feature>
<evidence type="ECO:0000256" key="5">
    <source>
        <dbReference type="ARBA" id="ARBA00023136"/>
    </source>
</evidence>
<evidence type="ECO:0000313" key="11">
    <source>
        <dbReference type="EMBL" id="SQB64803.1"/>
    </source>
</evidence>
<dbReference type="GO" id="GO:0016787">
    <property type="term" value="F:hydrolase activity"/>
    <property type="evidence" value="ECO:0007669"/>
    <property type="project" value="UniProtKB-KW"/>
</dbReference>
<protein>
    <submittedName>
        <fullName evidence="10">ABC transporter permease</fullName>
    </submittedName>
    <submittedName>
        <fullName evidence="11">Macrolide export ATP-binding/permease protein MacB</fullName>
        <ecNumber evidence="11">3.6.3.-</ecNumber>
    </submittedName>
</protein>
<dbReference type="OMA" id="IFWAFNI"/>
<dbReference type="InterPro" id="IPR003838">
    <property type="entry name" value="ABC3_permease_C"/>
</dbReference>
<feature type="domain" description="ABC3 transporter permease C-terminal" evidence="8">
    <location>
        <begin position="312"/>
        <end position="426"/>
    </location>
</feature>
<keyword evidence="2" id="KW-1003">Cell membrane</keyword>
<evidence type="ECO:0000256" key="4">
    <source>
        <dbReference type="ARBA" id="ARBA00022989"/>
    </source>
</evidence>
<reference evidence="11 12" key="1">
    <citation type="submission" date="2018-06" db="EMBL/GenBank/DDBJ databases">
        <authorList>
            <consortium name="Pathogen Informatics"/>
            <person name="Doyle S."/>
        </authorList>
    </citation>
    <scope>NUCLEOTIDE SEQUENCE [LARGE SCALE GENOMIC DNA]</scope>
    <source>
        <strain evidence="11 12">NCTC11820</strain>
    </source>
</reference>
<evidence type="ECO:0000256" key="3">
    <source>
        <dbReference type="ARBA" id="ARBA00022692"/>
    </source>
</evidence>
<evidence type="ECO:0000256" key="1">
    <source>
        <dbReference type="ARBA" id="ARBA00004651"/>
    </source>
</evidence>
<reference evidence="10 13" key="2">
    <citation type="submission" date="2020-04" db="EMBL/GenBank/DDBJ databases">
        <title>Antimicrobial susceptibility and clonality of vaginal-derived multi-drug resistant Mobiluncus isolates in China.</title>
        <authorList>
            <person name="Zhang X."/>
        </authorList>
    </citation>
    <scope>NUCLEOTIDE SEQUENCE [LARGE SCALE GENOMIC DNA]</scope>
    <source>
        <strain evidence="10 13">19</strain>
    </source>
</reference>
<dbReference type="Pfam" id="PF02687">
    <property type="entry name" value="FtsX"/>
    <property type="match status" value="1"/>
</dbReference>
<keyword evidence="5 7" id="KW-0472">Membrane</keyword>
<keyword evidence="11" id="KW-0378">Hydrolase</keyword>
<gene>
    <name evidence="11" type="primary">macB_4</name>
    <name evidence="10" type="ORF">HHJ67_06685</name>
    <name evidence="11" type="ORF">NCTC11820_01157</name>
</gene>
<keyword evidence="11" id="KW-0067">ATP-binding</keyword>
<evidence type="ECO:0000313" key="13">
    <source>
        <dbReference type="Proteomes" id="UP000553981"/>
    </source>
</evidence>
<dbReference type="Pfam" id="PF12704">
    <property type="entry name" value="MacB_PCD"/>
    <property type="match status" value="1"/>
</dbReference>
<comment type="subcellular location">
    <subcellularLocation>
        <location evidence="1">Cell membrane</location>
        <topology evidence="1">Multi-pass membrane protein</topology>
    </subcellularLocation>
</comment>
<evidence type="ECO:0000256" key="2">
    <source>
        <dbReference type="ARBA" id="ARBA00022475"/>
    </source>
</evidence>
<accession>A0A2X2YPE6</accession>
<comment type="similarity">
    <text evidence="6">Belongs to the ABC-4 integral membrane protein family.</text>
</comment>
<dbReference type="GeneID" id="55565549"/>
<dbReference type="AlphaFoldDB" id="A0A2X2YPE6"/>
<feature type="domain" description="MacB-like periplasmic core" evidence="9">
    <location>
        <begin position="21"/>
        <end position="240"/>
    </location>
</feature>
<dbReference type="GO" id="GO:0005886">
    <property type="term" value="C:plasma membrane"/>
    <property type="evidence" value="ECO:0007669"/>
    <property type="project" value="UniProtKB-SubCell"/>
</dbReference>
<dbReference type="Proteomes" id="UP000250245">
    <property type="component" value="Unassembled WGS sequence"/>
</dbReference>
<evidence type="ECO:0000259" key="9">
    <source>
        <dbReference type="Pfam" id="PF12704"/>
    </source>
</evidence>
<keyword evidence="4 7" id="KW-1133">Transmembrane helix</keyword>